<dbReference type="InterPro" id="IPR002842">
    <property type="entry name" value="ATPase_V1_Esu"/>
</dbReference>
<evidence type="ECO:0000313" key="4">
    <source>
        <dbReference type="EMBL" id="KIL62795.1"/>
    </source>
</evidence>
<protein>
    <recommendedName>
        <fullName evidence="6">Vacuolar ATP synthase subunit E</fullName>
    </recommendedName>
</protein>
<dbReference type="GO" id="GO:0033178">
    <property type="term" value="C:proton-transporting two-sector ATPase complex, catalytic domain"/>
    <property type="evidence" value="ECO:0007669"/>
    <property type="project" value="InterPro"/>
</dbReference>
<keyword evidence="5" id="KW-1185">Reference proteome</keyword>
<evidence type="ECO:0008006" key="6">
    <source>
        <dbReference type="Google" id="ProtNLM"/>
    </source>
</evidence>
<accession>A0A0C2SHZ5</accession>
<evidence type="ECO:0000256" key="2">
    <source>
        <dbReference type="ARBA" id="ARBA00022448"/>
    </source>
</evidence>
<dbReference type="SUPFAM" id="SSF160527">
    <property type="entry name" value="V-type ATPase subunit E-like"/>
    <property type="match status" value="1"/>
</dbReference>
<dbReference type="Pfam" id="PF01991">
    <property type="entry name" value="vATP-synt_E"/>
    <property type="match status" value="1"/>
</dbReference>
<comment type="similarity">
    <text evidence="1">Belongs to the V-ATPase E subunit family.</text>
</comment>
<dbReference type="GO" id="GO:0046961">
    <property type="term" value="F:proton-transporting ATPase activity, rotational mechanism"/>
    <property type="evidence" value="ECO:0007669"/>
    <property type="project" value="InterPro"/>
</dbReference>
<dbReference type="EMBL" id="KN818266">
    <property type="protein sequence ID" value="KIL62795.1"/>
    <property type="molecule type" value="Genomic_DNA"/>
</dbReference>
<dbReference type="AlphaFoldDB" id="A0A0C2SHZ5"/>
<evidence type="ECO:0000256" key="3">
    <source>
        <dbReference type="ARBA" id="ARBA00023065"/>
    </source>
</evidence>
<dbReference type="FunCoup" id="A0A0C2SHZ5">
    <property type="interactions" value="249"/>
</dbReference>
<dbReference type="STRING" id="946122.A0A0C2SHZ5"/>
<dbReference type="PANTHER" id="PTHR45715">
    <property type="entry name" value="ATPASE H+-TRANSPORTING V1 SUBUNIT E1A-RELATED"/>
    <property type="match status" value="1"/>
</dbReference>
<dbReference type="Proteomes" id="UP000054549">
    <property type="component" value="Unassembled WGS sequence"/>
</dbReference>
<keyword evidence="3" id="KW-0406">Ion transport</keyword>
<evidence type="ECO:0000313" key="5">
    <source>
        <dbReference type="Proteomes" id="UP000054549"/>
    </source>
</evidence>
<reference evidence="4 5" key="1">
    <citation type="submission" date="2014-04" db="EMBL/GenBank/DDBJ databases">
        <title>Evolutionary Origins and Diversification of the Mycorrhizal Mutualists.</title>
        <authorList>
            <consortium name="DOE Joint Genome Institute"/>
            <consortium name="Mycorrhizal Genomics Consortium"/>
            <person name="Kohler A."/>
            <person name="Kuo A."/>
            <person name="Nagy L.G."/>
            <person name="Floudas D."/>
            <person name="Copeland A."/>
            <person name="Barry K.W."/>
            <person name="Cichocki N."/>
            <person name="Veneault-Fourrey C."/>
            <person name="LaButti K."/>
            <person name="Lindquist E.A."/>
            <person name="Lipzen A."/>
            <person name="Lundell T."/>
            <person name="Morin E."/>
            <person name="Murat C."/>
            <person name="Riley R."/>
            <person name="Ohm R."/>
            <person name="Sun H."/>
            <person name="Tunlid A."/>
            <person name="Henrissat B."/>
            <person name="Grigoriev I.V."/>
            <person name="Hibbett D.S."/>
            <person name="Martin F."/>
        </authorList>
    </citation>
    <scope>NUCLEOTIDE SEQUENCE [LARGE SCALE GENOMIC DNA]</scope>
    <source>
        <strain evidence="4 5">Koide BX008</strain>
    </source>
</reference>
<dbReference type="InParanoid" id="A0A0C2SHZ5"/>
<dbReference type="Gene3D" id="3.30.2320.30">
    <property type="entry name" value="ATP synthase, E subunit, C-terminal"/>
    <property type="match status" value="1"/>
</dbReference>
<dbReference type="Gene3D" id="6.10.250.1620">
    <property type="match status" value="1"/>
</dbReference>
<dbReference type="OrthoDB" id="10263003at2759"/>
<proteinExistence type="inferred from homology"/>
<sequence length="229" mass="25829">MARPMSDEEVALELNKMVAFIKQEALEKVREIRIKADEEFAIEKAKLVKQEQHAIDALHEKKRKQAEVAQKIAQSTLTNKSRLKLLHRREENIQDLFTTARDSLLTLSDVSDGTGRYAQFLEGIITEGLLQLLEPDVIVATRQQDVHVAQAAAENAKIAYKEISGRDVQIRVHGSLSDEIAGGVKLSNASQRTKLDNTLDERLRLLEAGMLPEIRTELFGPNSNRKFYT</sequence>
<organism evidence="4 5">
    <name type="scientific">Amanita muscaria (strain Koide BX008)</name>
    <dbReference type="NCBI Taxonomy" id="946122"/>
    <lineage>
        <taxon>Eukaryota</taxon>
        <taxon>Fungi</taxon>
        <taxon>Dikarya</taxon>
        <taxon>Basidiomycota</taxon>
        <taxon>Agaricomycotina</taxon>
        <taxon>Agaricomycetes</taxon>
        <taxon>Agaricomycetidae</taxon>
        <taxon>Agaricales</taxon>
        <taxon>Pluteineae</taxon>
        <taxon>Amanitaceae</taxon>
        <taxon>Amanita</taxon>
    </lineage>
</organism>
<dbReference type="InterPro" id="IPR038495">
    <property type="entry name" value="ATPase_E_C"/>
</dbReference>
<evidence type="ECO:0000256" key="1">
    <source>
        <dbReference type="ARBA" id="ARBA00005901"/>
    </source>
</evidence>
<keyword evidence="2" id="KW-0813">Transport</keyword>
<dbReference type="HOGENOM" id="CLU_073641_0_0_1"/>
<gene>
    <name evidence="4" type="ORF">M378DRAFT_80583</name>
</gene>
<name>A0A0C2SHZ5_AMAMK</name>